<accession>A0A183G783</accession>
<reference evidence="5" key="2">
    <citation type="submission" date="2019-09" db="UniProtKB">
        <authorList>
            <consortium name="WormBaseParasite"/>
        </authorList>
    </citation>
    <scope>IDENTIFICATION</scope>
</reference>
<feature type="region of interest" description="Disordered" evidence="1">
    <location>
        <begin position="105"/>
        <end position="145"/>
    </location>
</feature>
<feature type="compositionally biased region" description="Basic and acidic residues" evidence="1">
    <location>
        <begin position="24"/>
        <end position="46"/>
    </location>
</feature>
<evidence type="ECO:0000256" key="2">
    <source>
        <dbReference type="SAM" id="Phobius"/>
    </source>
</evidence>
<dbReference type="OrthoDB" id="5867576at2759"/>
<keyword evidence="2" id="KW-1133">Transmembrane helix</keyword>
<evidence type="ECO:0000313" key="3">
    <source>
        <dbReference type="EMBL" id="VDP09426.1"/>
    </source>
</evidence>
<reference evidence="3 4" key="1">
    <citation type="submission" date="2018-11" db="EMBL/GenBank/DDBJ databases">
        <authorList>
            <consortium name="Pathogen Informatics"/>
        </authorList>
    </citation>
    <scope>NUCLEOTIDE SEQUENCE [LARGE SCALE GENOMIC DNA]</scope>
</reference>
<accession>A0A3P8EQG6</accession>
<gene>
    <name evidence="3" type="ORF">HPBE_LOCUS17623</name>
</gene>
<feature type="transmembrane region" description="Helical" evidence="2">
    <location>
        <begin position="78"/>
        <end position="100"/>
    </location>
</feature>
<evidence type="ECO:0000313" key="5">
    <source>
        <dbReference type="WBParaSite" id="HPBE_0001762401-mRNA-1"/>
    </source>
</evidence>
<keyword evidence="4" id="KW-1185">Reference proteome</keyword>
<evidence type="ECO:0000313" key="4">
    <source>
        <dbReference type="Proteomes" id="UP000050761"/>
    </source>
</evidence>
<proteinExistence type="predicted"/>
<feature type="region of interest" description="Disordered" evidence="1">
    <location>
        <begin position="1"/>
        <end position="46"/>
    </location>
</feature>
<dbReference type="AlphaFoldDB" id="A0A183G783"/>
<name>A0A183G783_HELPZ</name>
<organism evidence="4 5">
    <name type="scientific">Heligmosomoides polygyrus</name>
    <name type="common">Parasitic roundworm</name>
    <dbReference type="NCBI Taxonomy" id="6339"/>
    <lineage>
        <taxon>Eukaryota</taxon>
        <taxon>Metazoa</taxon>
        <taxon>Ecdysozoa</taxon>
        <taxon>Nematoda</taxon>
        <taxon>Chromadorea</taxon>
        <taxon>Rhabditida</taxon>
        <taxon>Rhabditina</taxon>
        <taxon>Rhabditomorpha</taxon>
        <taxon>Strongyloidea</taxon>
        <taxon>Heligmosomidae</taxon>
        <taxon>Heligmosomoides</taxon>
    </lineage>
</organism>
<feature type="compositionally biased region" description="Basic and acidic residues" evidence="1">
    <location>
        <begin position="130"/>
        <end position="145"/>
    </location>
</feature>
<dbReference type="Proteomes" id="UP000050761">
    <property type="component" value="Unassembled WGS sequence"/>
</dbReference>
<keyword evidence="2" id="KW-0812">Transmembrane</keyword>
<evidence type="ECO:0000256" key="1">
    <source>
        <dbReference type="SAM" id="MobiDB-lite"/>
    </source>
</evidence>
<keyword evidence="2" id="KW-0472">Membrane</keyword>
<sequence length="145" mass="16157">MNVETFAEQKSRNEPENFFSPAMRNEKPQKPKSSEGSTRKTADGEKVATSSLISVYEVTTLAVKNREAQDGWKPPVPWWSAVAFGFLVSVIAAWAVLLFLKKKKQRETVSTNKTGDKEQGLVDPLLKPSDASEHESSRVSDNSRM</sequence>
<protein>
    <submittedName>
        <fullName evidence="5">Transmembrane protein</fullName>
    </submittedName>
</protein>
<dbReference type="EMBL" id="UZAH01030136">
    <property type="protein sequence ID" value="VDP09426.1"/>
    <property type="molecule type" value="Genomic_DNA"/>
</dbReference>
<dbReference type="WBParaSite" id="HPBE_0001762401-mRNA-1">
    <property type="protein sequence ID" value="HPBE_0001762401-mRNA-1"/>
    <property type="gene ID" value="HPBE_0001762401"/>
</dbReference>